<dbReference type="Proteomes" id="UP000776164">
    <property type="component" value="Unassembled WGS sequence"/>
</dbReference>
<dbReference type="RefSeq" id="WP_205107055.1">
    <property type="nucleotide sequence ID" value="NZ_BAAAHT010000012.1"/>
</dbReference>
<reference evidence="3 4" key="1">
    <citation type="submission" date="2021-01" db="EMBL/GenBank/DDBJ databases">
        <title>Sequencing the genomes of 1000 actinobacteria strains.</title>
        <authorList>
            <person name="Klenk H.-P."/>
        </authorList>
    </citation>
    <scope>NUCLEOTIDE SEQUENCE [LARGE SCALE GENOMIC DNA]</scope>
    <source>
        <strain evidence="3 4">DSM 13057</strain>
    </source>
</reference>
<evidence type="ECO:0000313" key="4">
    <source>
        <dbReference type="Proteomes" id="UP000776164"/>
    </source>
</evidence>
<comment type="caution">
    <text evidence="3">The sequence shown here is derived from an EMBL/GenBank/DDBJ whole genome shotgun (WGS) entry which is preliminary data.</text>
</comment>
<dbReference type="EMBL" id="JAFBBU010000001">
    <property type="protein sequence ID" value="MBM7471222.1"/>
    <property type="molecule type" value="Genomic_DNA"/>
</dbReference>
<feature type="chain" id="PRO_5045794908" evidence="2">
    <location>
        <begin position="46"/>
        <end position="236"/>
    </location>
</feature>
<evidence type="ECO:0000256" key="1">
    <source>
        <dbReference type="SAM" id="MobiDB-lite"/>
    </source>
</evidence>
<accession>A0ABS2L2B0</accession>
<sequence>MTNSSTPIHDRPRPAKTSPRRRVSRSVAACAGVAAFALLALTALAPPPPTPPMDVELANAAYARSGADQNSAAQIITVPGVAGTVTITRDDYSSTPGVKTLAAGSTNRDWATLVLLLAGFPMTDSNITVMTRWMRQENGPDDWWNRNNPLNNGWGSGGGSGFGSYDNLVTAAENAAEALHSVGGYSAIVAGFASSAPTSVIEQAIWASPWAASHYANGGHWSYAPVPVISSPAGTW</sequence>
<evidence type="ECO:0000256" key="2">
    <source>
        <dbReference type="SAM" id="SignalP"/>
    </source>
</evidence>
<proteinExistence type="predicted"/>
<feature type="signal peptide" evidence="2">
    <location>
        <begin position="1"/>
        <end position="45"/>
    </location>
</feature>
<keyword evidence="4" id="KW-1185">Reference proteome</keyword>
<organism evidence="3 4">
    <name type="scientific">Subtercola frigoramans</name>
    <dbReference type="NCBI Taxonomy" id="120298"/>
    <lineage>
        <taxon>Bacteria</taxon>
        <taxon>Bacillati</taxon>
        <taxon>Actinomycetota</taxon>
        <taxon>Actinomycetes</taxon>
        <taxon>Micrococcales</taxon>
        <taxon>Microbacteriaceae</taxon>
        <taxon>Subtercola</taxon>
    </lineage>
</organism>
<keyword evidence="2" id="KW-0732">Signal</keyword>
<protein>
    <submittedName>
        <fullName evidence="3">Uncharacterized protein</fullName>
    </submittedName>
</protein>
<feature type="region of interest" description="Disordered" evidence="1">
    <location>
        <begin position="1"/>
        <end position="23"/>
    </location>
</feature>
<name>A0ABS2L2B0_9MICO</name>
<gene>
    <name evidence="3" type="ORF">JOE66_000856</name>
</gene>
<evidence type="ECO:0000313" key="3">
    <source>
        <dbReference type="EMBL" id="MBM7471222.1"/>
    </source>
</evidence>